<dbReference type="InterPro" id="IPR036048">
    <property type="entry name" value="Interleukin_8-like_sf"/>
</dbReference>
<dbReference type="SMART" id="SM00199">
    <property type="entry name" value="SCY"/>
    <property type="match status" value="1"/>
</dbReference>
<dbReference type="RefSeq" id="XP_004643256.1">
    <property type="nucleotide sequence ID" value="XM_004643199.2"/>
</dbReference>
<dbReference type="PANTHER" id="PTHR12015:SF204">
    <property type="entry name" value="C-X-C MOTIF CHEMOKINE 13"/>
    <property type="match status" value="1"/>
</dbReference>
<dbReference type="GO" id="GO:0070098">
    <property type="term" value="P:chemokine-mediated signaling pathway"/>
    <property type="evidence" value="ECO:0007669"/>
    <property type="project" value="Ensembl"/>
</dbReference>
<dbReference type="PANTHER" id="PTHR12015">
    <property type="entry name" value="SMALL INDUCIBLE CYTOKINE A"/>
    <property type="match status" value="1"/>
</dbReference>
<proteinExistence type="inferred from homology"/>
<sequence length="109" mass="12079">MRLSAAALLLALLVCSLSPGQGILEAYNTNLKCRCKKVTSRIFRPPHIRQLQVRTPGNGCPNTEIIIQLKTTSIVCLNPQAKWVQQLLTFIERRKLRSTAPAPVTKKGS</sequence>
<protein>
    <submittedName>
        <fullName evidence="9">C-X-C motif chemokine 13</fullName>
    </submittedName>
</protein>
<dbReference type="Proteomes" id="UP000515203">
    <property type="component" value="Unplaced"/>
</dbReference>
<dbReference type="InterPro" id="IPR001811">
    <property type="entry name" value="Chemokine_IL8-like_dom"/>
</dbReference>
<comment type="subcellular location">
    <subcellularLocation>
        <location evidence="1">Secreted</location>
    </subcellularLocation>
</comment>
<reference evidence="9" key="1">
    <citation type="submission" date="2025-08" db="UniProtKB">
        <authorList>
            <consortium name="RefSeq"/>
        </authorList>
    </citation>
    <scope>IDENTIFICATION</scope>
</reference>
<dbReference type="PRINTS" id="PR00437">
    <property type="entry name" value="SMALLCYTKCXC"/>
</dbReference>
<dbReference type="GO" id="GO:0033625">
    <property type="term" value="P:positive regulation of integrin activation"/>
    <property type="evidence" value="ECO:0007669"/>
    <property type="project" value="Ensembl"/>
</dbReference>
<evidence type="ECO:0000313" key="8">
    <source>
        <dbReference type="Proteomes" id="UP000515203"/>
    </source>
</evidence>
<keyword evidence="4" id="KW-0964">Secreted</keyword>
<dbReference type="GO" id="GO:0006955">
    <property type="term" value="P:immune response"/>
    <property type="evidence" value="ECO:0007669"/>
    <property type="project" value="InterPro"/>
</dbReference>
<dbReference type="InterPro" id="IPR033899">
    <property type="entry name" value="CXC_Chemokine_domain"/>
</dbReference>
<dbReference type="GO" id="GO:0033634">
    <property type="term" value="P:positive regulation of cell-cell adhesion mediated by integrin"/>
    <property type="evidence" value="ECO:0007669"/>
    <property type="project" value="Ensembl"/>
</dbReference>
<dbReference type="PRINTS" id="PR00436">
    <property type="entry name" value="INTERLEUKIN8"/>
</dbReference>
<dbReference type="GeneID" id="101576583"/>
<dbReference type="GO" id="GO:0008009">
    <property type="term" value="F:chemokine activity"/>
    <property type="evidence" value="ECO:0007669"/>
    <property type="project" value="Ensembl"/>
</dbReference>
<dbReference type="InterPro" id="IPR039809">
    <property type="entry name" value="Chemokine_b/g/d"/>
</dbReference>
<keyword evidence="5" id="KW-1015">Disulfide bond</keyword>
<evidence type="ECO:0000259" key="7">
    <source>
        <dbReference type="SMART" id="SM00199"/>
    </source>
</evidence>
<feature type="chain" id="PRO_5028334552" evidence="6">
    <location>
        <begin position="23"/>
        <end position="109"/>
    </location>
</feature>
<dbReference type="FunCoup" id="A0A6P3FRP7">
    <property type="interactions" value="721"/>
</dbReference>
<dbReference type="InParanoid" id="A0A6P3FRP7"/>
<dbReference type="GO" id="GO:0031724">
    <property type="term" value="F:CXCR5 chemokine receptor binding"/>
    <property type="evidence" value="ECO:0007669"/>
    <property type="project" value="Ensembl"/>
</dbReference>
<dbReference type="GO" id="GO:0032487">
    <property type="term" value="P:regulation of Rap protein signal transduction"/>
    <property type="evidence" value="ECO:0007669"/>
    <property type="project" value="Ensembl"/>
</dbReference>
<dbReference type="Pfam" id="PF00048">
    <property type="entry name" value="IL8"/>
    <property type="match status" value="1"/>
</dbReference>
<evidence type="ECO:0000256" key="2">
    <source>
        <dbReference type="ARBA" id="ARBA00010665"/>
    </source>
</evidence>
<dbReference type="OMA" id="WKYSSIE"/>
<gene>
    <name evidence="9" type="primary">Cxcl13</name>
</gene>
<dbReference type="InterPro" id="IPR001089">
    <property type="entry name" value="Chemokine_CXC"/>
</dbReference>
<keyword evidence="3" id="KW-0202">Cytokine</keyword>
<evidence type="ECO:0000256" key="5">
    <source>
        <dbReference type="ARBA" id="ARBA00023157"/>
    </source>
</evidence>
<dbReference type="FunFam" id="2.40.50.40:FF:000004">
    <property type="entry name" value="C-X-C motif chemokine"/>
    <property type="match status" value="1"/>
</dbReference>
<evidence type="ECO:0000256" key="6">
    <source>
        <dbReference type="SAM" id="SignalP"/>
    </source>
</evidence>
<keyword evidence="6" id="KW-0732">Signal</keyword>
<name>A0A6P3FRP7_OCTDE</name>
<dbReference type="GO" id="GO:0006952">
    <property type="term" value="P:defense response"/>
    <property type="evidence" value="ECO:0007669"/>
    <property type="project" value="InterPro"/>
</dbReference>
<feature type="domain" description="Chemokine interleukin-8-like" evidence="7">
    <location>
        <begin position="30"/>
        <end position="91"/>
    </location>
</feature>
<keyword evidence="8" id="KW-1185">Reference proteome</keyword>
<evidence type="ECO:0000313" key="9">
    <source>
        <dbReference type="RefSeq" id="XP_004643256.1"/>
    </source>
</evidence>
<organism evidence="8 9">
    <name type="scientific">Octodon degus</name>
    <name type="common">Degu</name>
    <name type="synonym">Sciurus degus</name>
    <dbReference type="NCBI Taxonomy" id="10160"/>
    <lineage>
        <taxon>Eukaryota</taxon>
        <taxon>Metazoa</taxon>
        <taxon>Chordata</taxon>
        <taxon>Craniata</taxon>
        <taxon>Vertebrata</taxon>
        <taxon>Euteleostomi</taxon>
        <taxon>Mammalia</taxon>
        <taxon>Eutheria</taxon>
        <taxon>Euarchontoglires</taxon>
        <taxon>Glires</taxon>
        <taxon>Rodentia</taxon>
        <taxon>Hystricomorpha</taxon>
        <taxon>Octodontidae</taxon>
        <taxon>Octodon</taxon>
    </lineage>
</organism>
<dbReference type="GO" id="GO:0035769">
    <property type="term" value="P:B cell chemotaxis across high endothelial venule"/>
    <property type="evidence" value="ECO:0007669"/>
    <property type="project" value="Ensembl"/>
</dbReference>
<dbReference type="OrthoDB" id="9937393at2759"/>
<dbReference type="AlphaFoldDB" id="A0A6P3FRP7"/>
<feature type="signal peptide" evidence="6">
    <location>
        <begin position="1"/>
        <end position="22"/>
    </location>
</feature>
<dbReference type="GO" id="GO:0048535">
    <property type="term" value="P:lymph node development"/>
    <property type="evidence" value="ECO:0007669"/>
    <property type="project" value="Ensembl"/>
</dbReference>
<dbReference type="CTD" id="10563"/>
<dbReference type="GO" id="GO:0005615">
    <property type="term" value="C:extracellular space"/>
    <property type="evidence" value="ECO:0007669"/>
    <property type="project" value="UniProtKB-KW"/>
</dbReference>
<comment type="similarity">
    <text evidence="2">Belongs to the intercrine alpha (chemokine CxC) family.</text>
</comment>
<dbReference type="CDD" id="cd00273">
    <property type="entry name" value="Chemokine_CXC"/>
    <property type="match status" value="1"/>
</dbReference>
<dbReference type="Gene3D" id="2.40.50.40">
    <property type="match status" value="1"/>
</dbReference>
<evidence type="ECO:0000256" key="3">
    <source>
        <dbReference type="ARBA" id="ARBA00022514"/>
    </source>
</evidence>
<accession>A0A6P3FRP7</accession>
<evidence type="ECO:0000256" key="1">
    <source>
        <dbReference type="ARBA" id="ARBA00004613"/>
    </source>
</evidence>
<dbReference type="SUPFAM" id="SSF54117">
    <property type="entry name" value="Interleukin 8-like chemokines"/>
    <property type="match status" value="1"/>
</dbReference>
<evidence type="ECO:0000256" key="4">
    <source>
        <dbReference type="ARBA" id="ARBA00022525"/>
    </source>
</evidence>